<dbReference type="InterPro" id="IPR000792">
    <property type="entry name" value="Tscrpt_reg_LuxR_C"/>
</dbReference>
<evidence type="ECO:0000259" key="1">
    <source>
        <dbReference type="SMART" id="SM00421"/>
    </source>
</evidence>
<dbReference type="Gene3D" id="1.10.10.10">
    <property type="entry name" value="Winged helix-like DNA-binding domain superfamily/Winged helix DNA-binding domain"/>
    <property type="match status" value="1"/>
</dbReference>
<name>A0A6J6CQB8_9ZZZZ</name>
<reference evidence="2" key="1">
    <citation type="submission" date="2020-05" db="EMBL/GenBank/DDBJ databases">
        <authorList>
            <person name="Chiriac C."/>
            <person name="Salcher M."/>
            <person name="Ghai R."/>
            <person name="Kavagutti S V."/>
        </authorList>
    </citation>
    <scope>NUCLEOTIDE SEQUENCE</scope>
</reference>
<proteinExistence type="predicted"/>
<dbReference type="AlphaFoldDB" id="A0A6J6CQB8"/>
<dbReference type="SUPFAM" id="SSF46894">
    <property type="entry name" value="C-terminal effector domain of the bipartite response regulators"/>
    <property type="match status" value="1"/>
</dbReference>
<dbReference type="EMBL" id="CAEZSV010000071">
    <property type="protein sequence ID" value="CAB4552008.1"/>
    <property type="molecule type" value="Genomic_DNA"/>
</dbReference>
<feature type="domain" description="HTH luxR-type" evidence="1">
    <location>
        <begin position="179"/>
        <end position="236"/>
    </location>
</feature>
<protein>
    <submittedName>
        <fullName evidence="2">Unannotated protein</fullName>
    </submittedName>
</protein>
<dbReference type="Pfam" id="PF00196">
    <property type="entry name" value="GerE"/>
    <property type="match status" value="1"/>
</dbReference>
<accession>A0A6J6CQB8</accession>
<organism evidence="2">
    <name type="scientific">freshwater metagenome</name>
    <dbReference type="NCBI Taxonomy" id="449393"/>
    <lineage>
        <taxon>unclassified sequences</taxon>
        <taxon>metagenomes</taxon>
        <taxon>ecological metagenomes</taxon>
    </lineage>
</organism>
<dbReference type="InterPro" id="IPR036388">
    <property type="entry name" value="WH-like_DNA-bd_sf"/>
</dbReference>
<dbReference type="GO" id="GO:0006355">
    <property type="term" value="P:regulation of DNA-templated transcription"/>
    <property type="evidence" value="ECO:0007669"/>
    <property type="project" value="InterPro"/>
</dbReference>
<evidence type="ECO:0000313" key="2">
    <source>
        <dbReference type="EMBL" id="CAB4552008.1"/>
    </source>
</evidence>
<dbReference type="InterPro" id="IPR016032">
    <property type="entry name" value="Sig_transdc_resp-reg_C-effctor"/>
</dbReference>
<gene>
    <name evidence="2" type="ORF">UFOPK1506_00510</name>
</gene>
<dbReference type="SMART" id="SM00421">
    <property type="entry name" value="HTH_LUXR"/>
    <property type="match status" value="1"/>
</dbReference>
<dbReference type="GO" id="GO:0003677">
    <property type="term" value="F:DNA binding"/>
    <property type="evidence" value="ECO:0007669"/>
    <property type="project" value="InterPro"/>
</dbReference>
<sequence length="249" mass="28408">MISNLKRICDHLAIEKNVERAIQLIAINSCYSGNSSRLYVGRFHKNLELFHFASFGFDSQSGQDGLVRSYERKFLPLLMADSIQLDTVTFLNHDASYLKLFTSATGLNEDSMWRTTVILPLLPNYFATLSIQIELMDEGRDREYFDALRSVINLYLTLDTKASRSRRVSARIRNENLHGPRLTERQELILELIQEGKTNANIAHAMGYSESLIRQESIAIYRKLGIEGRKDLSMQAPIDESNSGDELEP</sequence>